<name>A0AAJ0GWN4_9PEZI</name>
<dbReference type="PANTHER" id="PTHR33048:SF47">
    <property type="entry name" value="INTEGRAL MEMBRANE PROTEIN-RELATED"/>
    <property type="match status" value="1"/>
</dbReference>
<feature type="compositionally biased region" description="Polar residues" evidence="6">
    <location>
        <begin position="328"/>
        <end position="341"/>
    </location>
</feature>
<feature type="domain" description="Rhodopsin" evidence="8">
    <location>
        <begin position="48"/>
        <end position="294"/>
    </location>
</feature>
<comment type="caution">
    <text evidence="9">The sequence shown here is derived from an EMBL/GenBank/DDBJ whole genome shotgun (WGS) entry which is preliminary data.</text>
</comment>
<dbReference type="GO" id="GO:0016020">
    <property type="term" value="C:membrane"/>
    <property type="evidence" value="ECO:0007669"/>
    <property type="project" value="UniProtKB-SubCell"/>
</dbReference>
<accession>A0AAJ0GWN4</accession>
<protein>
    <recommendedName>
        <fullName evidence="8">Rhodopsin domain-containing protein</fullName>
    </recommendedName>
</protein>
<evidence type="ECO:0000313" key="10">
    <source>
        <dbReference type="Proteomes" id="UP001273166"/>
    </source>
</evidence>
<dbReference type="AlphaFoldDB" id="A0AAJ0GWN4"/>
<evidence type="ECO:0000313" key="9">
    <source>
        <dbReference type="EMBL" id="KAK3307230.1"/>
    </source>
</evidence>
<comment type="similarity">
    <text evidence="5">Belongs to the SAT4 family.</text>
</comment>
<keyword evidence="4 7" id="KW-0472">Membrane</keyword>
<evidence type="ECO:0000256" key="2">
    <source>
        <dbReference type="ARBA" id="ARBA00022692"/>
    </source>
</evidence>
<organism evidence="9 10">
    <name type="scientific">Chaetomium strumarium</name>
    <dbReference type="NCBI Taxonomy" id="1170767"/>
    <lineage>
        <taxon>Eukaryota</taxon>
        <taxon>Fungi</taxon>
        <taxon>Dikarya</taxon>
        <taxon>Ascomycota</taxon>
        <taxon>Pezizomycotina</taxon>
        <taxon>Sordariomycetes</taxon>
        <taxon>Sordariomycetidae</taxon>
        <taxon>Sordariales</taxon>
        <taxon>Chaetomiaceae</taxon>
        <taxon>Chaetomium</taxon>
    </lineage>
</organism>
<feature type="region of interest" description="Disordered" evidence="6">
    <location>
        <begin position="304"/>
        <end position="346"/>
    </location>
</feature>
<feature type="transmembrane region" description="Helical" evidence="7">
    <location>
        <begin position="31"/>
        <end position="51"/>
    </location>
</feature>
<evidence type="ECO:0000256" key="3">
    <source>
        <dbReference type="ARBA" id="ARBA00022989"/>
    </source>
</evidence>
<evidence type="ECO:0000256" key="6">
    <source>
        <dbReference type="SAM" id="MobiDB-lite"/>
    </source>
</evidence>
<keyword evidence="3 7" id="KW-1133">Transmembrane helix</keyword>
<reference evidence="9" key="1">
    <citation type="journal article" date="2023" name="Mol. Phylogenet. Evol.">
        <title>Genome-scale phylogeny and comparative genomics of the fungal order Sordariales.</title>
        <authorList>
            <person name="Hensen N."/>
            <person name="Bonometti L."/>
            <person name="Westerberg I."/>
            <person name="Brannstrom I.O."/>
            <person name="Guillou S."/>
            <person name="Cros-Aarteil S."/>
            <person name="Calhoun S."/>
            <person name="Haridas S."/>
            <person name="Kuo A."/>
            <person name="Mondo S."/>
            <person name="Pangilinan J."/>
            <person name="Riley R."/>
            <person name="LaButti K."/>
            <person name="Andreopoulos B."/>
            <person name="Lipzen A."/>
            <person name="Chen C."/>
            <person name="Yan M."/>
            <person name="Daum C."/>
            <person name="Ng V."/>
            <person name="Clum A."/>
            <person name="Steindorff A."/>
            <person name="Ohm R.A."/>
            <person name="Martin F."/>
            <person name="Silar P."/>
            <person name="Natvig D.O."/>
            <person name="Lalanne C."/>
            <person name="Gautier V."/>
            <person name="Ament-Velasquez S.L."/>
            <person name="Kruys A."/>
            <person name="Hutchinson M.I."/>
            <person name="Powell A.J."/>
            <person name="Barry K."/>
            <person name="Miller A.N."/>
            <person name="Grigoriev I.V."/>
            <person name="Debuchy R."/>
            <person name="Gladieux P."/>
            <person name="Hiltunen Thoren M."/>
            <person name="Johannesson H."/>
        </authorList>
    </citation>
    <scope>NUCLEOTIDE SEQUENCE</scope>
    <source>
        <strain evidence="9">CBS 333.67</strain>
    </source>
</reference>
<feature type="transmembrane region" description="Helical" evidence="7">
    <location>
        <begin position="221"/>
        <end position="247"/>
    </location>
</feature>
<dbReference type="PANTHER" id="PTHR33048">
    <property type="entry name" value="PTH11-LIKE INTEGRAL MEMBRANE PROTEIN (AFU_ORTHOLOGUE AFUA_5G11245)"/>
    <property type="match status" value="1"/>
</dbReference>
<keyword evidence="10" id="KW-1185">Reference proteome</keyword>
<feature type="transmembrane region" description="Helical" evidence="7">
    <location>
        <begin position="187"/>
        <end position="209"/>
    </location>
</feature>
<evidence type="ECO:0000256" key="5">
    <source>
        <dbReference type="ARBA" id="ARBA00038359"/>
    </source>
</evidence>
<feature type="region of interest" description="Disordered" evidence="6">
    <location>
        <begin position="1"/>
        <end position="26"/>
    </location>
</feature>
<dbReference type="InterPro" id="IPR049326">
    <property type="entry name" value="Rhodopsin_dom_fungi"/>
</dbReference>
<dbReference type="RefSeq" id="XP_062723010.1">
    <property type="nucleotide sequence ID" value="XM_062864257.1"/>
</dbReference>
<sequence length="362" mass="39591">MSSPTPDGTGGSGVIGPPTPDQDHGDQGPNMIAAAFTAWTISLVFVLLRFWTRARIVHSLGPTDWFIALALIASGGMCVSAVEQCKHGMGKHMYDIDMHVDYAPMMEAWWFTLLCYILALALTKVSVCLLYLTIFTFEWARRACYAILVIVVTANIWATATTFTYCIPLEAAWNPNVVASFCQPQAAWWVNTGLTLATDIIIVILPIPIVLPLKLPRRQKLIVVGIFAVGFLVCLVSLIRLAILLQFKSDESSSAPDAFDFTYHSAKLFYCTTLEVNTAIVVACAMTLKPLLARFLPRLLHHHHQSAKPGEEDPSAVSSGGPPLTIGSRPSRQKQQAQSQGYHRPQAVVVVVEEELVGEGEG</sequence>
<dbReference type="InterPro" id="IPR052337">
    <property type="entry name" value="SAT4-like"/>
</dbReference>
<dbReference type="EMBL" id="JAUDZG010000003">
    <property type="protein sequence ID" value="KAK3307230.1"/>
    <property type="molecule type" value="Genomic_DNA"/>
</dbReference>
<feature type="transmembrane region" description="Helical" evidence="7">
    <location>
        <begin position="63"/>
        <end position="82"/>
    </location>
</feature>
<evidence type="ECO:0000256" key="4">
    <source>
        <dbReference type="ARBA" id="ARBA00023136"/>
    </source>
</evidence>
<evidence type="ECO:0000256" key="1">
    <source>
        <dbReference type="ARBA" id="ARBA00004141"/>
    </source>
</evidence>
<evidence type="ECO:0000256" key="7">
    <source>
        <dbReference type="SAM" id="Phobius"/>
    </source>
</evidence>
<feature type="transmembrane region" description="Helical" evidence="7">
    <location>
        <begin position="144"/>
        <end position="167"/>
    </location>
</feature>
<dbReference type="Proteomes" id="UP001273166">
    <property type="component" value="Unassembled WGS sequence"/>
</dbReference>
<proteinExistence type="inferred from homology"/>
<dbReference type="Pfam" id="PF20684">
    <property type="entry name" value="Fung_rhodopsin"/>
    <property type="match status" value="1"/>
</dbReference>
<keyword evidence="2 7" id="KW-0812">Transmembrane</keyword>
<gene>
    <name evidence="9" type="ORF">B0T15DRAFT_382826</name>
</gene>
<evidence type="ECO:0000259" key="8">
    <source>
        <dbReference type="Pfam" id="PF20684"/>
    </source>
</evidence>
<dbReference type="GeneID" id="87883086"/>
<comment type="subcellular location">
    <subcellularLocation>
        <location evidence="1">Membrane</location>
        <topology evidence="1">Multi-pass membrane protein</topology>
    </subcellularLocation>
</comment>
<feature type="transmembrane region" description="Helical" evidence="7">
    <location>
        <begin position="108"/>
        <end position="132"/>
    </location>
</feature>
<feature type="non-terminal residue" evidence="9">
    <location>
        <position position="362"/>
    </location>
</feature>
<reference evidence="9" key="2">
    <citation type="submission" date="2023-06" db="EMBL/GenBank/DDBJ databases">
        <authorList>
            <consortium name="Lawrence Berkeley National Laboratory"/>
            <person name="Mondo S.J."/>
            <person name="Hensen N."/>
            <person name="Bonometti L."/>
            <person name="Westerberg I."/>
            <person name="Brannstrom I.O."/>
            <person name="Guillou S."/>
            <person name="Cros-Aarteil S."/>
            <person name="Calhoun S."/>
            <person name="Haridas S."/>
            <person name="Kuo A."/>
            <person name="Pangilinan J."/>
            <person name="Riley R."/>
            <person name="Labutti K."/>
            <person name="Andreopoulos B."/>
            <person name="Lipzen A."/>
            <person name="Chen C."/>
            <person name="Yanf M."/>
            <person name="Daum C."/>
            <person name="Ng V."/>
            <person name="Clum A."/>
            <person name="Steindorff A."/>
            <person name="Ohm R."/>
            <person name="Martin F."/>
            <person name="Silar P."/>
            <person name="Natvig D."/>
            <person name="Lalanne C."/>
            <person name="Gautier V."/>
            <person name="Ament-Velasquez S.L."/>
            <person name="Kruys A."/>
            <person name="Hutchinson M.I."/>
            <person name="Powell A.J."/>
            <person name="Barry K."/>
            <person name="Miller A.N."/>
            <person name="Grigoriev I.V."/>
            <person name="Debuchy R."/>
            <person name="Gladieux P."/>
            <person name="Thoren M.H."/>
            <person name="Johannesson H."/>
        </authorList>
    </citation>
    <scope>NUCLEOTIDE SEQUENCE</scope>
    <source>
        <strain evidence="9">CBS 333.67</strain>
    </source>
</reference>